<dbReference type="PROSITE" id="PS51186">
    <property type="entry name" value="GNAT"/>
    <property type="match status" value="1"/>
</dbReference>
<protein>
    <submittedName>
        <fullName evidence="2">GNAT family N-acetyltransferase</fullName>
    </submittedName>
</protein>
<name>A0ABS1U5C4_9PROT</name>
<gene>
    <name evidence="2" type="ORF">JMJ56_17800</name>
</gene>
<reference evidence="2 3" key="1">
    <citation type="submission" date="2021-01" db="EMBL/GenBank/DDBJ databases">
        <title>Belnapia mucosa sp. nov. and Belnapia arida sp. nov., isolated from the Tabernas Desert (Almeria, Spain).</title>
        <authorList>
            <person name="Molina-Menor E."/>
            <person name="Vidal-Verdu A."/>
            <person name="Calonge A."/>
            <person name="Satari L."/>
            <person name="Pereto J."/>
            <person name="Porcar M."/>
        </authorList>
    </citation>
    <scope>NUCLEOTIDE SEQUENCE [LARGE SCALE GENOMIC DNA]</scope>
    <source>
        <strain evidence="2 3">T18</strain>
    </source>
</reference>
<dbReference type="PANTHER" id="PTHR47237:SF2">
    <property type="entry name" value="BLL4206 PROTEIN"/>
    <property type="match status" value="1"/>
</dbReference>
<dbReference type="Proteomes" id="UP000660885">
    <property type="component" value="Unassembled WGS sequence"/>
</dbReference>
<dbReference type="InterPro" id="IPR000182">
    <property type="entry name" value="GNAT_dom"/>
</dbReference>
<dbReference type="PANTHER" id="PTHR47237">
    <property type="entry name" value="SLL0310 PROTEIN"/>
    <property type="match status" value="1"/>
</dbReference>
<sequence>MTAECPMAHGTAQLRALAAADLPAAQALTAALRWPFRLEDWTFAFALGEGLAAELDGRLAGTALGWRYGPAANLGMVVVAEAAQGRGLGRALTEGVLDILGERSVMLCATVSGSPLYRKLGFASLGLIRQHQGEVIATAPVPLPPGQRLRPVGREDAPLLAALDRRALGLHRDALIGALLPVAEGMVLEQDGEAIGFALVRRFGRGQVIGPVVAPDRASAQALIAHGLGARAGQFVRIDVPDGSGLSPWLPSLGLAEVDTGQMMVRGTPPRGDGRLGAFALVSQSLG</sequence>
<evidence type="ECO:0000259" key="1">
    <source>
        <dbReference type="PROSITE" id="PS51186"/>
    </source>
</evidence>
<dbReference type="Pfam" id="PF00583">
    <property type="entry name" value="Acetyltransf_1"/>
    <property type="match status" value="1"/>
</dbReference>
<feature type="domain" description="N-acetyltransferase" evidence="1">
    <location>
        <begin position="12"/>
        <end position="142"/>
    </location>
</feature>
<dbReference type="InterPro" id="IPR052729">
    <property type="entry name" value="Acyl/Acetyltrans_Enzymes"/>
</dbReference>
<proteinExistence type="predicted"/>
<accession>A0ABS1U5C4</accession>
<dbReference type="CDD" id="cd04301">
    <property type="entry name" value="NAT_SF"/>
    <property type="match status" value="1"/>
</dbReference>
<evidence type="ECO:0000313" key="3">
    <source>
        <dbReference type="Proteomes" id="UP000660885"/>
    </source>
</evidence>
<organism evidence="2 3">
    <name type="scientific">Belnapia arida</name>
    <dbReference type="NCBI Taxonomy" id="2804533"/>
    <lineage>
        <taxon>Bacteria</taxon>
        <taxon>Pseudomonadati</taxon>
        <taxon>Pseudomonadota</taxon>
        <taxon>Alphaproteobacteria</taxon>
        <taxon>Acetobacterales</taxon>
        <taxon>Roseomonadaceae</taxon>
        <taxon>Belnapia</taxon>
    </lineage>
</organism>
<dbReference type="InterPro" id="IPR016181">
    <property type="entry name" value="Acyl_CoA_acyltransferase"/>
</dbReference>
<keyword evidence="3" id="KW-1185">Reference proteome</keyword>
<dbReference type="Gene3D" id="3.40.630.30">
    <property type="match status" value="1"/>
</dbReference>
<comment type="caution">
    <text evidence="2">The sequence shown here is derived from an EMBL/GenBank/DDBJ whole genome shotgun (WGS) entry which is preliminary data.</text>
</comment>
<dbReference type="SUPFAM" id="SSF55729">
    <property type="entry name" value="Acyl-CoA N-acyltransferases (Nat)"/>
    <property type="match status" value="1"/>
</dbReference>
<dbReference type="EMBL" id="JAETWB010000009">
    <property type="protein sequence ID" value="MBL6079876.1"/>
    <property type="molecule type" value="Genomic_DNA"/>
</dbReference>
<dbReference type="Gene3D" id="3.40.630.90">
    <property type="match status" value="1"/>
</dbReference>
<dbReference type="InterPro" id="IPR041496">
    <property type="entry name" value="YitH/HolE_GNAT"/>
</dbReference>
<dbReference type="RefSeq" id="WP_202833116.1">
    <property type="nucleotide sequence ID" value="NZ_JAETWB010000009.1"/>
</dbReference>
<dbReference type="Pfam" id="PF18014">
    <property type="entry name" value="Acetyltransf_18"/>
    <property type="match status" value="1"/>
</dbReference>
<evidence type="ECO:0000313" key="2">
    <source>
        <dbReference type="EMBL" id="MBL6079876.1"/>
    </source>
</evidence>